<feature type="compositionally biased region" description="Basic residues" evidence="1">
    <location>
        <begin position="32"/>
        <end position="42"/>
    </location>
</feature>
<feature type="region of interest" description="Disordered" evidence="1">
    <location>
        <begin position="1"/>
        <end position="42"/>
    </location>
</feature>
<name>A0A8S5L8J4_9CAUD</name>
<evidence type="ECO:0000256" key="1">
    <source>
        <dbReference type="SAM" id="MobiDB-lite"/>
    </source>
</evidence>
<proteinExistence type="predicted"/>
<protein>
    <submittedName>
        <fullName evidence="2">Uncharacterized protein</fullName>
    </submittedName>
</protein>
<dbReference type="EMBL" id="BK014655">
    <property type="protein sequence ID" value="DAD66236.1"/>
    <property type="molecule type" value="Genomic_DNA"/>
</dbReference>
<accession>A0A8S5L8J4</accession>
<organism evidence="2">
    <name type="scientific">Siphoviridae sp. ctjfQ5</name>
    <dbReference type="NCBI Taxonomy" id="2823594"/>
    <lineage>
        <taxon>Viruses</taxon>
        <taxon>Duplodnaviria</taxon>
        <taxon>Heunggongvirae</taxon>
        <taxon>Uroviricota</taxon>
        <taxon>Caudoviricetes</taxon>
    </lineage>
</organism>
<sequence length="42" mass="4857">MRRSYLKSPASMRERERLRTASVKSAPSCTSRKSRRPSTTRS</sequence>
<reference evidence="2" key="1">
    <citation type="journal article" date="2021" name="Proc. Natl. Acad. Sci. U.S.A.">
        <title>A Catalog of Tens of Thousands of Viruses from Human Metagenomes Reveals Hidden Associations with Chronic Diseases.</title>
        <authorList>
            <person name="Tisza M.J."/>
            <person name="Buck C.B."/>
        </authorList>
    </citation>
    <scope>NUCLEOTIDE SEQUENCE</scope>
    <source>
        <strain evidence="2">CtjfQ5</strain>
    </source>
</reference>
<evidence type="ECO:0000313" key="2">
    <source>
        <dbReference type="EMBL" id="DAD66236.1"/>
    </source>
</evidence>